<dbReference type="AlphaFoldDB" id="A0A2I0UMH3"/>
<protein>
    <submittedName>
        <fullName evidence="1">Uncharacterized protein</fullName>
    </submittedName>
</protein>
<evidence type="ECO:0000313" key="2">
    <source>
        <dbReference type="Proteomes" id="UP000233556"/>
    </source>
</evidence>
<organism evidence="1 2">
    <name type="scientific">Limosa lapponica baueri</name>
    <dbReference type="NCBI Taxonomy" id="1758121"/>
    <lineage>
        <taxon>Eukaryota</taxon>
        <taxon>Metazoa</taxon>
        <taxon>Chordata</taxon>
        <taxon>Craniata</taxon>
        <taxon>Vertebrata</taxon>
        <taxon>Euteleostomi</taxon>
        <taxon>Archelosauria</taxon>
        <taxon>Archosauria</taxon>
        <taxon>Dinosauria</taxon>
        <taxon>Saurischia</taxon>
        <taxon>Theropoda</taxon>
        <taxon>Coelurosauria</taxon>
        <taxon>Aves</taxon>
        <taxon>Neognathae</taxon>
        <taxon>Neoaves</taxon>
        <taxon>Charadriiformes</taxon>
        <taxon>Scolopacidae</taxon>
        <taxon>Limosa</taxon>
    </lineage>
</organism>
<gene>
    <name evidence="1" type="ORF">llap_2420</name>
</gene>
<evidence type="ECO:0000313" key="1">
    <source>
        <dbReference type="EMBL" id="PKU47244.1"/>
    </source>
</evidence>
<name>A0A2I0UMH3_LIMLA</name>
<sequence length="158" mass="17188">MKASPAFLSYKFLVCLELPGKANLHNLPLSFFLGKVDAPFVRAALNPFIPQPALVTEVALIQVQDLALVLIEPHDVHMGTLLEVAQVPLDSIPSLRHVNCTTQLGVISKLAKDALDPIMSLMKILNNAGPIMDPRGTPLVTNLHLDIELLTTTLYLGH</sequence>
<accession>A0A2I0UMH3</accession>
<dbReference type="EMBL" id="KZ505683">
    <property type="protein sequence ID" value="PKU47244.1"/>
    <property type="molecule type" value="Genomic_DNA"/>
</dbReference>
<reference evidence="2" key="1">
    <citation type="submission" date="2017-11" db="EMBL/GenBank/DDBJ databases">
        <authorList>
            <person name="Lima N.C."/>
            <person name="Parody-Merino A.M."/>
            <person name="Battley P.F."/>
            <person name="Fidler A.E."/>
            <person name="Prosdocimi F."/>
        </authorList>
    </citation>
    <scope>NUCLEOTIDE SEQUENCE [LARGE SCALE GENOMIC DNA]</scope>
</reference>
<keyword evidence="2" id="KW-1185">Reference proteome</keyword>
<reference evidence="2" key="2">
    <citation type="submission" date="2017-12" db="EMBL/GenBank/DDBJ databases">
        <title>Genome sequence of the Bar-tailed Godwit (Limosa lapponica baueri).</title>
        <authorList>
            <person name="Lima N.C.B."/>
            <person name="Parody-Merino A.M."/>
            <person name="Battley P.F."/>
            <person name="Fidler A.E."/>
            <person name="Prosdocimi F."/>
        </authorList>
    </citation>
    <scope>NUCLEOTIDE SEQUENCE [LARGE SCALE GENOMIC DNA]</scope>
</reference>
<dbReference type="Proteomes" id="UP000233556">
    <property type="component" value="Unassembled WGS sequence"/>
</dbReference>
<proteinExistence type="predicted"/>
<dbReference type="OrthoDB" id="10528087at2759"/>